<dbReference type="Gene3D" id="3.40.50.150">
    <property type="entry name" value="Vaccinia Virus protein VP39"/>
    <property type="match status" value="1"/>
</dbReference>
<dbReference type="EMBL" id="CAXAMN010022792">
    <property type="protein sequence ID" value="CAK9072659.1"/>
    <property type="molecule type" value="Genomic_DNA"/>
</dbReference>
<organism evidence="3 4">
    <name type="scientific">Durusdinium trenchii</name>
    <dbReference type="NCBI Taxonomy" id="1381693"/>
    <lineage>
        <taxon>Eukaryota</taxon>
        <taxon>Sar</taxon>
        <taxon>Alveolata</taxon>
        <taxon>Dinophyceae</taxon>
        <taxon>Suessiales</taxon>
        <taxon>Symbiodiniaceae</taxon>
        <taxon>Durusdinium</taxon>
    </lineage>
</organism>
<dbReference type="Proteomes" id="UP001642484">
    <property type="component" value="Unassembled WGS sequence"/>
</dbReference>
<keyword evidence="4" id="KW-1185">Reference proteome</keyword>
<proteinExistence type="predicted"/>
<dbReference type="SUPFAM" id="SSF53335">
    <property type="entry name" value="S-adenosyl-L-methionine-dependent methyltransferases"/>
    <property type="match status" value="1"/>
</dbReference>
<dbReference type="InterPro" id="IPR001525">
    <property type="entry name" value="C5_MeTfrase"/>
</dbReference>
<evidence type="ECO:0008006" key="5">
    <source>
        <dbReference type="Google" id="ProtNLM"/>
    </source>
</evidence>
<reference evidence="3 4" key="1">
    <citation type="submission" date="2024-02" db="EMBL/GenBank/DDBJ databases">
        <authorList>
            <person name="Chen Y."/>
            <person name="Shah S."/>
            <person name="Dougan E. K."/>
            <person name="Thang M."/>
            <person name="Chan C."/>
        </authorList>
    </citation>
    <scope>NUCLEOTIDE SEQUENCE [LARGE SCALE GENOMIC DNA]</scope>
</reference>
<dbReference type="Pfam" id="PF00145">
    <property type="entry name" value="DNA_methylase"/>
    <property type="match status" value="1"/>
</dbReference>
<evidence type="ECO:0000256" key="2">
    <source>
        <dbReference type="ARBA" id="ARBA00022679"/>
    </source>
</evidence>
<evidence type="ECO:0000313" key="3">
    <source>
        <dbReference type="EMBL" id="CAK9072659.1"/>
    </source>
</evidence>
<evidence type="ECO:0000256" key="1">
    <source>
        <dbReference type="ARBA" id="ARBA00022603"/>
    </source>
</evidence>
<accession>A0ABP0PA64</accession>
<comment type="caution">
    <text evidence="3">The sequence shown here is derived from an EMBL/GenBank/DDBJ whole genome shotgun (WGS) entry which is preliminary data.</text>
</comment>
<gene>
    <name evidence="3" type="ORF">CCMP2556_LOCUS35755</name>
</gene>
<dbReference type="InterPro" id="IPR029063">
    <property type="entry name" value="SAM-dependent_MTases_sf"/>
</dbReference>
<protein>
    <recommendedName>
        <fullName evidence="5">DNA (cytosine-5-)-methyltransferase</fullName>
    </recommendedName>
</protein>
<keyword evidence="1" id="KW-0489">Methyltransferase</keyword>
<evidence type="ECO:0000313" key="4">
    <source>
        <dbReference type="Proteomes" id="UP001642484"/>
    </source>
</evidence>
<name>A0ABP0PA64_9DINO</name>
<sequence>MAEGNLPTGHIHGDVKTYHPTSSAARRAGAIVGGFPCQGVSQAGAQAGLRDVRSSLVRELFRIYDESESVRMMFLENVQALLSLQKGCRDLFWYLVKVSAWMSRAFLNRGCVQVPL</sequence>
<keyword evidence="2" id="KW-0808">Transferase</keyword>